<name>A0ABU0IZA2_9HYPH</name>
<dbReference type="InterPro" id="IPR019253">
    <property type="entry name" value="DUF2244_TM"/>
</dbReference>
<accession>A0ABU0IZA2</accession>
<dbReference type="RefSeq" id="WP_307266813.1">
    <property type="nucleotide sequence ID" value="NZ_JAUSVX010000001.1"/>
</dbReference>
<dbReference type="EMBL" id="JAUSVX010000001">
    <property type="protein sequence ID" value="MDQ0467345.1"/>
    <property type="molecule type" value="Genomic_DNA"/>
</dbReference>
<feature type="transmembrane region" description="Helical" evidence="1">
    <location>
        <begin position="56"/>
        <end position="75"/>
    </location>
</feature>
<protein>
    <submittedName>
        <fullName evidence="2">Membrane protein</fullName>
    </submittedName>
</protein>
<gene>
    <name evidence="2" type="ORF">QO011_000340</name>
</gene>
<dbReference type="Proteomes" id="UP001242480">
    <property type="component" value="Unassembled WGS sequence"/>
</dbReference>
<dbReference type="InterPro" id="IPR016990">
    <property type="entry name" value="UCP032162_TM"/>
</dbReference>
<comment type="caution">
    <text evidence="2">The sequence shown here is derived from an EMBL/GenBank/DDBJ whole genome shotgun (WGS) entry which is preliminary data.</text>
</comment>
<keyword evidence="1" id="KW-0812">Transmembrane</keyword>
<keyword evidence="1" id="KW-0472">Membrane</keyword>
<feature type="transmembrane region" description="Helical" evidence="1">
    <location>
        <begin position="32"/>
        <end position="50"/>
    </location>
</feature>
<sequence>MASDNPQAPDEETVFDAVLTPHRSLGPRGFRILLLVVGTVSTLFSIPFYIMGAWPVIGFFGLDVALLYVFFRLNYRDALRQERVLLTHVRLLFSRSDARGVRREWLFNPLWVRLQRDEIEEFGITRLALVQRGRAVEIARCLGAMEKASFADAFARALAVARRGPDYERAP</sequence>
<proteinExistence type="predicted"/>
<evidence type="ECO:0000256" key="1">
    <source>
        <dbReference type="SAM" id="Phobius"/>
    </source>
</evidence>
<reference evidence="2 3" key="1">
    <citation type="submission" date="2023-07" db="EMBL/GenBank/DDBJ databases">
        <title>Genomic Encyclopedia of Type Strains, Phase IV (KMG-IV): sequencing the most valuable type-strain genomes for metagenomic binning, comparative biology and taxonomic classification.</title>
        <authorList>
            <person name="Goeker M."/>
        </authorList>
    </citation>
    <scope>NUCLEOTIDE SEQUENCE [LARGE SCALE GENOMIC DNA]</scope>
    <source>
        <strain evidence="2 3">DSM 19619</strain>
    </source>
</reference>
<evidence type="ECO:0000313" key="3">
    <source>
        <dbReference type="Proteomes" id="UP001242480"/>
    </source>
</evidence>
<keyword evidence="3" id="KW-1185">Reference proteome</keyword>
<dbReference type="PIRSF" id="PIRSF032162">
    <property type="entry name" value="UCP032162_imp"/>
    <property type="match status" value="1"/>
</dbReference>
<dbReference type="Pfam" id="PF10003">
    <property type="entry name" value="DUF2244"/>
    <property type="match status" value="1"/>
</dbReference>
<evidence type="ECO:0000313" key="2">
    <source>
        <dbReference type="EMBL" id="MDQ0467345.1"/>
    </source>
</evidence>
<keyword evidence="1" id="KW-1133">Transmembrane helix</keyword>
<organism evidence="2 3">
    <name type="scientific">Labrys wisconsinensis</name>
    <dbReference type="NCBI Taxonomy" id="425677"/>
    <lineage>
        <taxon>Bacteria</taxon>
        <taxon>Pseudomonadati</taxon>
        <taxon>Pseudomonadota</taxon>
        <taxon>Alphaproteobacteria</taxon>
        <taxon>Hyphomicrobiales</taxon>
        <taxon>Xanthobacteraceae</taxon>
        <taxon>Labrys</taxon>
    </lineage>
</organism>